<evidence type="ECO:0000313" key="3">
    <source>
        <dbReference type="Proteomes" id="UP000184275"/>
    </source>
</evidence>
<protein>
    <submittedName>
        <fullName evidence="2">Uncharacterized protein</fullName>
    </submittedName>
</protein>
<dbReference type="EMBL" id="FRAW01000062">
    <property type="protein sequence ID" value="SHL29905.1"/>
    <property type="molecule type" value="Genomic_DNA"/>
</dbReference>
<feature type="non-terminal residue" evidence="2">
    <location>
        <position position="1"/>
    </location>
</feature>
<name>A0A1M6ZHU3_9BACT</name>
<feature type="region of interest" description="Disordered" evidence="1">
    <location>
        <begin position="170"/>
        <end position="204"/>
    </location>
</feature>
<evidence type="ECO:0000256" key="1">
    <source>
        <dbReference type="SAM" id="MobiDB-lite"/>
    </source>
</evidence>
<dbReference type="AlphaFoldDB" id="A0A1M6ZHU3"/>
<keyword evidence="3" id="KW-1185">Reference proteome</keyword>
<feature type="compositionally biased region" description="Low complexity" evidence="1">
    <location>
        <begin position="116"/>
        <end position="128"/>
    </location>
</feature>
<accession>A0A1M6ZHU3</accession>
<reference evidence="3" key="1">
    <citation type="submission" date="2016-11" db="EMBL/GenBank/DDBJ databases">
        <authorList>
            <person name="Varghese N."/>
            <person name="Submissions S."/>
        </authorList>
    </citation>
    <scope>NUCLEOTIDE SEQUENCE [LARGE SCALE GENOMIC DNA]</scope>
    <source>
        <strain evidence="3">UWOS</strain>
    </source>
</reference>
<sequence>EARQARRGAHLVIASRHRNPQPPRVNPPRNSILLTLAVPRQAPGVLFRPASGRLATPRKFRKAATPQIAASQARRGAQMVSALRGRRRARRLGAFRPPRRSCTTSPRPQGSPRPTPASGGSSAPNAAGRTVPESPSGTGKRPARGIAQGAPSTEWQMEKRECTQCTRMYTNVPEASTPSPCREAQNPGDTSRLAKALARRPTGR</sequence>
<feature type="compositionally biased region" description="Basic residues" evidence="1">
    <location>
        <begin position="84"/>
        <end position="99"/>
    </location>
</feature>
<feature type="compositionally biased region" description="Polar residues" evidence="1">
    <location>
        <begin position="170"/>
        <end position="179"/>
    </location>
</feature>
<gene>
    <name evidence="2" type="ORF">SAMN05720469_1621</name>
</gene>
<dbReference type="Proteomes" id="UP000184275">
    <property type="component" value="Unassembled WGS sequence"/>
</dbReference>
<proteinExistence type="predicted"/>
<feature type="region of interest" description="Disordered" evidence="1">
    <location>
        <begin position="58"/>
        <end position="158"/>
    </location>
</feature>
<organism evidence="2 3">
    <name type="scientific">Fibrobacter intestinalis</name>
    <dbReference type="NCBI Taxonomy" id="28122"/>
    <lineage>
        <taxon>Bacteria</taxon>
        <taxon>Pseudomonadati</taxon>
        <taxon>Fibrobacterota</taxon>
        <taxon>Fibrobacteria</taxon>
        <taxon>Fibrobacterales</taxon>
        <taxon>Fibrobacteraceae</taxon>
        <taxon>Fibrobacter</taxon>
    </lineage>
</organism>
<evidence type="ECO:0000313" key="2">
    <source>
        <dbReference type="EMBL" id="SHL29905.1"/>
    </source>
</evidence>